<keyword evidence="7" id="KW-0206">Cytoskeleton</keyword>
<evidence type="ECO:0000256" key="2">
    <source>
        <dbReference type="ARBA" id="ARBA00004214"/>
    </source>
</evidence>
<evidence type="ECO:0000256" key="6">
    <source>
        <dbReference type="ARBA" id="ARBA00023054"/>
    </source>
</evidence>
<dbReference type="GO" id="GO:0030496">
    <property type="term" value="C:midbody"/>
    <property type="evidence" value="ECO:0007669"/>
    <property type="project" value="UniProtKB-SubCell"/>
</dbReference>
<keyword evidence="11" id="KW-1185">Reference proteome</keyword>
<comment type="function">
    <text evidence="8">Centriole-enriched microtubule-binding protein involved in centriole biogenesis. In collaboration with CEP295 and POC1B, is required for the centriole-to-centrosome conversion by ensuring the formation of bona fide centriole wall. Functions as a linker component that maintains centrosome cohesion. Associates with CROCC and regulates its stability and localization to the centrosome.</text>
</comment>
<dbReference type="Proteomes" id="UP001208570">
    <property type="component" value="Unassembled WGS sequence"/>
</dbReference>
<dbReference type="PANTHER" id="PTHR31477">
    <property type="entry name" value="CENTROSOMAL PROTEIN OF 44 KDA"/>
    <property type="match status" value="1"/>
</dbReference>
<dbReference type="PANTHER" id="PTHR31477:SF1">
    <property type="entry name" value="CENTROSOMAL PROTEIN OF 44 KDA"/>
    <property type="match status" value="1"/>
</dbReference>
<name>A0AAD9JM95_9ANNE</name>
<organism evidence="10 11">
    <name type="scientific">Paralvinella palmiformis</name>
    <dbReference type="NCBI Taxonomy" id="53620"/>
    <lineage>
        <taxon>Eukaryota</taxon>
        <taxon>Metazoa</taxon>
        <taxon>Spiralia</taxon>
        <taxon>Lophotrochozoa</taxon>
        <taxon>Annelida</taxon>
        <taxon>Polychaeta</taxon>
        <taxon>Sedentaria</taxon>
        <taxon>Canalipalpata</taxon>
        <taxon>Terebellida</taxon>
        <taxon>Terebelliformia</taxon>
        <taxon>Alvinellidae</taxon>
        <taxon>Paralvinella</taxon>
    </lineage>
</organism>
<feature type="domain" description="Centrosomal CEP44" evidence="9">
    <location>
        <begin position="44"/>
        <end position="92"/>
    </location>
</feature>
<evidence type="ECO:0000256" key="3">
    <source>
        <dbReference type="ARBA" id="ARBA00004647"/>
    </source>
</evidence>
<dbReference type="AlphaFoldDB" id="A0AAD9JM95"/>
<accession>A0AAD9JM95</accession>
<evidence type="ECO:0000256" key="4">
    <source>
        <dbReference type="ARBA" id="ARBA00014053"/>
    </source>
</evidence>
<proteinExistence type="predicted"/>
<evidence type="ECO:0000313" key="10">
    <source>
        <dbReference type="EMBL" id="KAK2155824.1"/>
    </source>
</evidence>
<gene>
    <name evidence="10" type="ORF">LSH36_230g04015</name>
</gene>
<comment type="subcellular location">
    <subcellularLocation>
        <location evidence="1">Cytoplasm</location>
        <location evidence="1">Cytoskeleton</location>
        <location evidence="1">Microtubule organizing center</location>
        <location evidence="1">Centrosome</location>
        <location evidence="1">Centriole</location>
    </subcellularLocation>
    <subcellularLocation>
        <location evidence="3">Cytoplasm</location>
        <location evidence="3">Cytoskeleton</location>
        <location evidence="3">Spindle pole</location>
    </subcellularLocation>
    <subcellularLocation>
        <location evidence="2">Midbody</location>
    </subcellularLocation>
</comment>
<comment type="caution">
    <text evidence="10">The sequence shown here is derived from an EMBL/GenBank/DDBJ whole genome shotgun (WGS) entry which is preliminary data.</text>
</comment>
<dbReference type="GO" id="GO:0005814">
    <property type="term" value="C:centriole"/>
    <property type="evidence" value="ECO:0007669"/>
    <property type="project" value="UniProtKB-SubCell"/>
</dbReference>
<keyword evidence="5" id="KW-0963">Cytoplasm</keyword>
<dbReference type="InterPro" id="IPR029157">
    <property type="entry name" value="CEP44_CC"/>
</dbReference>
<dbReference type="GO" id="GO:0000922">
    <property type="term" value="C:spindle pole"/>
    <property type="evidence" value="ECO:0007669"/>
    <property type="project" value="UniProtKB-SubCell"/>
</dbReference>
<dbReference type="EMBL" id="JAODUP010000230">
    <property type="protein sequence ID" value="KAK2155824.1"/>
    <property type="molecule type" value="Genomic_DNA"/>
</dbReference>
<evidence type="ECO:0000313" key="11">
    <source>
        <dbReference type="Proteomes" id="UP001208570"/>
    </source>
</evidence>
<evidence type="ECO:0000256" key="5">
    <source>
        <dbReference type="ARBA" id="ARBA00022490"/>
    </source>
</evidence>
<evidence type="ECO:0000256" key="7">
    <source>
        <dbReference type="ARBA" id="ARBA00023212"/>
    </source>
</evidence>
<evidence type="ECO:0000259" key="9">
    <source>
        <dbReference type="Pfam" id="PF15007"/>
    </source>
</evidence>
<dbReference type="InterPro" id="IPR033603">
    <property type="entry name" value="CEP44"/>
</dbReference>
<protein>
    <recommendedName>
        <fullName evidence="4">Centrosomal protein of 44 kDa</fullName>
    </recommendedName>
</protein>
<reference evidence="10" key="1">
    <citation type="journal article" date="2023" name="Mol. Biol. Evol.">
        <title>Third-Generation Sequencing Reveals the Adaptive Role of the Epigenome in Three Deep-Sea Polychaetes.</title>
        <authorList>
            <person name="Perez M."/>
            <person name="Aroh O."/>
            <person name="Sun Y."/>
            <person name="Lan Y."/>
            <person name="Juniper S.K."/>
            <person name="Young C.R."/>
            <person name="Angers B."/>
            <person name="Qian P.Y."/>
        </authorList>
    </citation>
    <scope>NUCLEOTIDE SEQUENCE</scope>
    <source>
        <strain evidence="10">P08H-3</strain>
    </source>
</reference>
<dbReference type="Pfam" id="PF15007">
    <property type="entry name" value="CEP44"/>
    <property type="match status" value="1"/>
</dbReference>
<sequence>MSVGDLKNNLRKLQSQLRAIKYEKDIDLDRSFVIVCALYDYISVFLKVLRDVFSFKPPITKEQFFSNGFVERKIIMCVDVVQLIRNKNRVLTLKTTKTRQRINQSVKLGPRTVAPSVPKESTVNTTMDSLIDAASKLPPMAPHKPTVNSALPIHVVNEVHHSIESCLPADIPAPSVVKEPFPIQAECKPSTELVYVCENSPLITRTTEPVTMETRVIREEGALAKRSQQVAWADMKAVIVNISDRRTSEAEHYNPARYGSVVEYSQSLIRDPHPTSVTSKTTAPSNCLTYFQLSSEDDDPHLKDEIKETSKTKERSDSDLVQRALQDRLDRIEKLLALQQEQTKQREPVKSNEVTPEQIETLMARVTLLENKVSLLDSQLKATKNNPKKELSQRNGYLEGDRVSLPAALPLPQAPSLPFSPISSTEMSCRLLVNSDKLDHSYGELCFNNIDSIKEIDRSKLPSEVEKNSDIEERWSSTPTELGEHLNAAGCSSIAADKNIGEQKERILNMLKSTEALLNVQVVTPLREDAKQSSSYVAGLK</sequence>
<keyword evidence="6" id="KW-0175">Coiled coil</keyword>
<evidence type="ECO:0000256" key="8">
    <source>
        <dbReference type="ARBA" id="ARBA00046235"/>
    </source>
</evidence>
<evidence type="ECO:0000256" key="1">
    <source>
        <dbReference type="ARBA" id="ARBA00004114"/>
    </source>
</evidence>